<proteinExistence type="predicted"/>
<dbReference type="AlphaFoldDB" id="A0A5S9NL02"/>
<dbReference type="EMBL" id="CACSII010000002">
    <property type="protein sequence ID" value="CAA0090598.1"/>
    <property type="molecule type" value="Genomic_DNA"/>
</dbReference>
<evidence type="ECO:0008006" key="3">
    <source>
        <dbReference type="Google" id="ProtNLM"/>
    </source>
</evidence>
<name>A0A5S9NL02_9GAMM</name>
<dbReference type="Proteomes" id="UP000434580">
    <property type="component" value="Unassembled WGS sequence"/>
</dbReference>
<evidence type="ECO:0000313" key="2">
    <source>
        <dbReference type="Proteomes" id="UP000434580"/>
    </source>
</evidence>
<dbReference type="Pfam" id="PF11306">
    <property type="entry name" value="DUF3108"/>
    <property type="match status" value="1"/>
</dbReference>
<reference evidence="1 2" key="1">
    <citation type="submission" date="2019-11" db="EMBL/GenBank/DDBJ databases">
        <authorList>
            <person name="Holert J."/>
        </authorList>
    </citation>
    <scope>NUCLEOTIDE SEQUENCE [LARGE SCALE GENOMIC DNA]</scope>
    <source>
        <strain evidence="1">BC5_2</strain>
    </source>
</reference>
<sequence>MGIRKSLSLTTVVVIMFLTSTRADGEPFNNYQAVYIVNYGPLNLGKAHYNLQKTDGGDLKLVFDSKLELLLLNDKRHITSEFRISDDQLIPITFSQDRKGTGKDYREEIVFAHQEESVDTVYSSKKKRLKLEHPTFDPLNAQVKMRLDLSRDASIPQRLEYTMVLENKFDSYAFKYVGEETLTIDGIDYRTVKFEVDRKDKRKNTWLWFAKDLDYLPIKLEHRQKNREAASMTLISYEEFDDDGERLLAINHEYQPPSNRSIKKRFRSAPRR</sequence>
<accession>A0A5S9NL02</accession>
<dbReference type="InterPro" id="IPR021457">
    <property type="entry name" value="DUF3108"/>
</dbReference>
<protein>
    <recommendedName>
        <fullName evidence="3">DUF3108 domain-containing protein</fullName>
    </recommendedName>
</protein>
<dbReference type="OrthoDB" id="6007799at2"/>
<evidence type="ECO:0000313" key="1">
    <source>
        <dbReference type="EMBL" id="CAA0090598.1"/>
    </source>
</evidence>
<gene>
    <name evidence="1" type="ORF">DPBNPPHM_02910</name>
</gene>
<organism evidence="1 2">
    <name type="scientific">BD1-7 clade bacterium</name>
    <dbReference type="NCBI Taxonomy" id="2029982"/>
    <lineage>
        <taxon>Bacteria</taxon>
        <taxon>Pseudomonadati</taxon>
        <taxon>Pseudomonadota</taxon>
        <taxon>Gammaproteobacteria</taxon>
        <taxon>Cellvibrionales</taxon>
        <taxon>Spongiibacteraceae</taxon>
        <taxon>BD1-7 clade</taxon>
    </lineage>
</organism>